<reference evidence="1" key="1">
    <citation type="submission" date="2020-11" db="EMBL/GenBank/DDBJ databases">
        <authorList>
            <consortium name="DOE Joint Genome Institute"/>
            <person name="Ahrendt S."/>
            <person name="Riley R."/>
            <person name="Andreopoulos W."/>
            <person name="Labutti K."/>
            <person name="Pangilinan J."/>
            <person name="Ruiz-Duenas F.J."/>
            <person name="Barrasa J.M."/>
            <person name="Sanchez-Garcia M."/>
            <person name="Camarero S."/>
            <person name="Miyauchi S."/>
            <person name="Serrano A."/>
            <person name="Linde D."/>
            <person name="Babiker R."/>
            <person name="Drula E."/>
            <person name="Ayuso-Fernandez I."/>
            <person name="Pacheco R."/>
            <person name="Padilla G."/>
            <person name="Ferreira P."/>
            <person name="Barriuso J."/>
            <person name="Kellner H."/>
            <person name="Castanera R."/>
            <person name="Alfaro M."/>
            <person name="Ramirez L."/>
            <person name="Pisabarro A.G."/>
            <person name="Kuo A."/>
            <person name="Tritt A."/>
            <person name="Lipzen A."/>
            <person name="He G."/>
            <person name="Yan M."/>
            <person name="Ng V."/>
            <person name="Cullen D."/>
            <person name="Martin F."/>
            <person name="Rosso M.-N."/>
            <person name="Henrissat B."/>
            <person name="Hibbett D."/>
            <person name="Martinez A.T."/>
            <person name="Grigoriev I.V."/>
        </authorList>
    </citation>
    <scope>NUCLEOTIDE SEQUENCE</scope>
    <source>
        <strain evidence="1">CIRM-BRFM 674</strain>
    </source>
</reference>
<accession>A0A9P5Z686</accession>
<evidence type="ECO:0000313" key="1">
    <source>
        <dbReference type="EMBL" id="KAF9481586.1"/>
    </source>
</evidence>
<name>A0A9P5Z686_9AGAR</name>
<proteinExistence type="predicted"/>
<sequence>MLFKNPKSTEKWWQEHYEWSESCPVAIDATRNKDNKPKILKILKHDADSYLCSPELATDPSNNCVHIDEILPISGHDECEILVMPFLVLFNFPRFDTLGEIMDFCREVFVAAGLTVSASSSYCSSGLYRA</sequence>
<organism evidence="1 2">
    <name type="scientific">Pholiota conissans</name>
    <dbReference type="NCBI Taxonomy" id="109636"/>
    <lineage>
        <taxon>Eukaryota</taxon>
        <taxon>Fungi</taxon>
        <taxon>Dikarya</taxon>
        <taxon>Basidiomycota</taxon>
        <taxon>Agaricomycotina</taxon>
        <taxon>Agaricomycetes</taxon>
        <taxon>Agaricomycetidae</taxon>
        <taxon>Agaricales</taxon>
        <taxon>Agaricineae</taxon>
        <taxon>Strophariaceae</taxon>
        <taxon>Pholiota</taxon>
    </lineage>
</organism>
<dbReference type="AlphaFoldDB" id="A0A9P5Z686"/>
<dbReference type="OrthoDB" id="5987198at2759"/>
<keyword evidence="2" id="KW-1185">Reference proteome</keyword>
<dbReference type="Proteomes" id="UP000807469">
    <property type="component" value="Unassembled WGS sequence"/>
</dbReference>
<comment type="caution">
    <text evidence="1">The sequence shown here is derived from an EMBL/GenBank/DDBJ whole genome shotgun (WGS) entry which is preliminary data.</text>
</comment>
<protein>
    <submittedName>
        <fullName evidence="1">Uncharacterized protein</fullName>
    </submittedName>
</protein>
<evidence type="ECO:0000313" key="2">
    <source>
        <dbReference type="Proteomes" id="UP000807469"/>
    </source>
</evidence>
<dbReference type="EMBL" id="MU155176">
    <property type="protein sequence ID" value="KAF9481586.1"/>
    <property type="molecule type" value="Genomic_DNA"/>
</dbReference>
<gene>
    <name evidence="1" type="ORF">BDN70DRAFT_517706</name>
</gene>